<accession>L0RXS6</accession>
<dbReference type="HOGENOM" id="CLU_3170431_0_0_14"/>
<keyword evidence="2" id="KW-1185">Reference proteome</keyword>
<organism evidence="1 2">
    <name type="scientific">Mycoplasmopsis cynos (strain C142)</name>
    <name type="common">Mycoplasma cynos</name>
    <dbReference type="NCBI Taxonomy" id="1246955"/>
    <lineage>
        <taxon>Bacteria</taxon>
        <taxon>Bacillati</taxon>
        <taxon>Mycoplasmatota</taxon>
        <taxon>Mycoplasmoidales</taxon>
        <taxon>Metamycoplasmataceae</taxon>
        <taxon>Mycoplasmopsis</taxon>
    </lineage>
</organism>
<gene>
    <name evidence="1" type="primary">MCYN0598</name>
    <name evidence="1" type="ordered locus">MCYN_0598</name>
</gene>
<name>L0RXS6_MYCC1</name>
<dbReference type="EMBL" id="HF559394">
    <property type="protein sequence ID" value="CCP24330.1"/>
    <property type="molecule type" value="Genomic_DNA"/>
</dbReference>
<dbReference type="AlphaFoldDB" id="L0RXS6"/>
<protein>
    <submittedName>
        <fullName evidence="1">Uncharacterized protein</fullName>
    </submittedName>
</protein>
<dbReference type="KEGG" id="mcy:MCYN_0598"/>
<proteinExistence type="predicted"/>
<reference evidence="2" key="1">
    <citation type="journal article" date="2013" name="Genome Announc.">
        <title>Complete genome sequence of Mycoplasma cynos strain C142.</title>
        <authorList>
            <person name="Walker C.A."/>
            <person name="Mannering S.A."/>
            <person name="Shields S."/>
            <person name="Blake D.P."/>
            <person name="Brownlie J."/>
        </authorList>
    </citation>
    <scope>NUCLEOTIDE SEQUENCE [LARGE SCALE GENOMIC DNA]</scope>
    <source>
        <strain evidence="2">C142</strain>
    </source>
</reference>
<sequence length="47" mass="5682">MVLKKHFNKQKINIVDWLNLGRELIVIFKFILFDSKNLNIFSKSKFL</sequence>
<evidence type="ECO:0000313" key="2">
    <source>
        <dbReference type="Proteomes" id="UP000010466"/>
    </source>
</evidence>
<dbReference type="Proteomes" id="UP000010466">
    <property type="component" value="Chromosome"/>
</dbReference>
<evidence type="ECO:0000313" key="1">
    <source>
        <dbReference type="EMBL" id="CCP24330.1"/>
    </source>
</evidence>